<dbReference type="AlphaFoldDB" id="A0AAD4HLW9"/>
<sequence length="194" mass="21407">MSTNLRKDPGIIESEKMKIEEHPLVAGLRKTLEIAEHTDVMIGEHGNTIKRKKLIRHDGAEIPLGVTPIVPVSESLVAIYPVMQPRIQRRHELEGHDRAAIVKLLSYVQHLAIAKATASSTQGMMAANVVRGTKDQLHTFSRKGDDSTEFTDKHAVDLMIPIIQGLEDQNTIDDAAHTYSSDGDAGVQSLDLKY</sequence>
<keyword evidence="2" id="KW-1185">Reference proteome</keyword>
<evidence type="ECO:0000313" key="1">
    <source>
        <dbReference type="EMBL" id="KAG1902505.1"/>
    </source>
</evidence>
<dbReference type="EMBL" id="JABBWK010000017">
    <property type="protein sequence ID" value="KAG1902505.1"/>
    <property type="molecule type" value="Genomic_DNA"/>
</dbReference>
<dbReference type="RefSeq" id="XP_041228080.1">
    <property type="nucleotide sequence ID" value="XM_041366726.1"/>
</dbReference>
<dbReference type="Proteomes" id="UP001195769">
    <property type="component" value="Unassembled WGS sequence"/>
</dbReference>
<proteinExistence type="predicted"/>
<reference evidence="1" key="1">
    <citation type="journal article" date="2020" name="New Phytol.">
        <title>Comparative genomics reveals dynamic genome evolution in host specialist ectomycorrhizal fungi.</title>
        <authorList>
            <person name="Lofgren L.A."/>
            <person name="Nguyen N.H."/>
            <person name="Vilgalys R."/>
            <person name="Ruytinx J."/>
            <person name="Liao H.L."/>
            <person name="Branco S."/>
            <person name="Kuo A."/>
            <person name="LaButti K."/>
            <person name="Lipzen A."/>
            <person name="Andreopoulos W."/>
            <person name="Pangilinan J."/>
            <person name="Riley R."/>
            <person name="Hundley H."/>
            <person name="Na H."/>
            <person name="Barry K."/>
            <person name="Grigoriev I.V."/>
            <person name="Stajich J.E."/>
            <person name="Kennedy P.G."/>
        </authorList>
    </citation>
    <scope>NUCLEOTIDE SEQUENCE</scope>
    <source>
        <strain evidence="1">FC203</strain>
    </source>
</reference>
<accession>A0AAD4HLW9</accession>
<dbReference type="GeneID" id="64661024"/>
<comment type="caution">
    <text evidence="1">The sequence shown here is derived from an EMBL/GenBank/DDBJ whole genome shotgun (WGS) entry which is preliminary data.</text>
</comment>
<organism evidence="1 2">
    <name type="scientific">Suillus fuscotomentosus</name>
    <dbReference type="NCBI Taxonomy" id="1912939"/>
    <lineage>
        <taxon>Eukaryota</taxon>
        <taxon>Fungi</taxon>
        <taxon>Dikarya</taxon>
        <taxon>Basidiomycota</taxon>
        <taxon>Agaricomycotina</taxon>
        <taxon>Agaricomycetes</taxon>
        <taxon>Agaricomycetidae</taxon>
        <taxon>Boletales</taxon>
        <taxon>Suillineae</taxon>
        <taxon>Suillaceae</taxon>
        <taxon>Suillus</taxon>
    </lineage>
</organism>
<name>A0AAD4HLW9_9AGAM</name>
<gene>
    <name evidence="1" type="ORF">F5891DRAFT_1186627</name>
</gene>
<evidence type="ECO:0000313" key="2">
    <source>
        <dbReference type="Proteomes" id="UP001195769"/>
    </source>
</evidence>
<protein>
    <submittedName>
        <fullName evidence="1">Uncharacterized protein</fullName>
    </submittedName>
</protein>